<dbReference type="SUPFAM" id="SSF103247">
    <property type="entry name" value="TT1751-like"/>
    <property type="match status" value="1"/>
</dbReference>
<dbReference type="CDD" id="cd14797">
    <property type="entry name" value="DUF302"/>
    <property type="match status" value="1"/>
</dbReference>
<name>A0ABW5X3C2_9FLAO</name>
<dbReference type="InterPro" id="IPR035923">
    <property type="entry name" value="TT1751-like_sf"/>
</dbReference>
<dbReference type="RefSeq" id="WP_251743090.1">
    <property type="nucleotide sequence ID" value="NZ_JBHUOJ010000021.1"/>
</dbReference>
<dbReference type="Pfam" id="PF03625">
    <property type="entry name" value="DUF302"/>
    <property type="match status" value="1"/>
</dbReference>
<dbReference type="PANTHER" id="PTHR38342">
    <property type="entry name" value="SLR5037 PROTEIN"/>
    <property type="match status" value="1"/>
</dbReference>
<dbReference type="Proteomes" id="UP001597438">
    <property type="component" value="Unassembled WGS sequence"/>
</dbReference>
<sequence length="156" mass="17684">MKRENQAKKEIKNQDYTESRRTTYCISQRYGSQPFSEILNNIKGALKKRNFDILLELNLDEYLKEDVKTMSPHVILSTCNTETAANVLSADIQSGIFLPCSITVKEVDQGIIEVSIEDATVTWAATKNKELAEIAVNITKTLKEILSEIDQQQMQL</sequence>
<keyword evidence="3" id="KW-1185">Reference proteome</keyword>
<dbReference type="InterPro" id="IPR005180">
    <property type="entry name" value="DUF302"/>
</dbReference>
<dbReference type="Gene3D" id="3.30.310.70">
    <property type="entry name" value="TT1751-like domain"/>
    <property type="match status" value="1"/>
</dbReference>
<accession>A0ABW5X3C2</accession>
<evidence type="ECO:0000313" key="3">
    <source>
        <dbReference type="Proteomes" id="UP001597438"/>
    </source>
</evidence>
<evidence type="ECO:0000259" key="1">
    <source>
        <dbReference type="Pfam" id="PF03625"/>
    </source>
</evidence>
<organism evidence="2 3">
    <name type="scientific">Christiangramia antarctica</name>
    <dbReference type="NCBI Taxonomy" id="2058158"/>
    <lineage>
        <taxon>Bacteria</taxon>
        <taxon>Pseudomonadati</taxon>
        <taxon>Bacteroidota</taxon>
        <taxon>Flavobacteriia</taxon>
        <taxon>Flavobacteriales</taxon>
        <taxon>Flavobacteriaceae</taxon>
        <taxon>Christiangramia</taxon>
    </lineage>
</organism>
<comment type="caution">
    <text evidence="2">The sequence shown here is derived from an EMBL/GenBank/DDBJ whole genome shotgun (WGS) entry which is preliminary data.</text>
</comment>
<proteinExistence type="predicted"/>
<gene>
    <name evidence="2" type="ORF">ACFSYS_09750</name>
</gene>
<reference evidence="3" key="1">
    <citation type="journal article" date="2019" name="Int. J. Syst. Evol. Microbiol.">
        <title>The Global Catalogue of Microorganisms (GCM) 10K type strain sequencing project: providing services to taxonomists for standard genome sequencing and annotation.</title>
        <authorList>
            <consortium name="The Broad Institute Genomics Platform"/>
            <consortium name="The Broad Institute Genome Sequencing Center for Infectious Disease"/>
            <person name="Wu L."/>
            <person name="Ma J."/>
        </authorList>
    </citation>
    <scope>NUCLEOTIDE SEQUENCE [LARGE SCALE GENOMIC DNA]</scope>
    <source>
        <strain evidence="3">KCTC 52925</strain>
    </source>
</reference>
<dbReference type="EMBL" id="JBHUOJ010000021">
    <property type="protein sequence ID" value="MFD2833571.1"/>
    <property type="molecule type" value="Genomic_DNA"/>
</dbReference>
<protein>
    <submittedName>
        <fullName evidence="2">DUF302 domain-containing protein</fullName>
    </submittedName>
</protein>
<dbReference type="PANTHER" id="PTHR38342:SF1">
    <property type="entry name" value="SLR5037 PROTEIN"/>
    <property type="match status" value="1"/>
</dbReference>
<evidence type="ECO:0000313" key="2">
    <source>
        <dbReference type="EMBL" id="MFD2833571.1"/>
    </source>
</evidence>
<feature type="domain" description="DUF302" evidence="1">
    <location>
        <begin position="60"/>
        <end position="117"/>
    </location>
</feature>